<evidence type="ECO:0000256" key="3">
    <source>
        <dbReference type="ARBA" id="ARBA00022729"/>
    </source>
</evidence>
<evidence type="ECO:0000256" key="2">
    <source>
        <dbReference type="ARBA" id="ARBA00006275"/>
    </source>
</evidence>
<keyword evidence="5" id="KW-0998">Cell outer membrane</keyword>
<evidence type="ECO:0000259" key="6">
    <source>
        <dbReference type="Pfam" id="PF07980"/>
    </source>
</evidence>
<keyword evidence="3" id="KW-0732">Signal</keyword>
<dbReference type="Proteomes" id="UP000190848">
    <property type="component" value="Chromosome"/>
</dbReference>
<dbReference type="GO" id="GO:0009279">
    <property type="term" value="C:cell outer membrane"/>
    <property type="evidence" value="ECO:0007669"/>
    <property type="project" value="UniProtKB-SubCell"/>
</dbReference>
<dbReference type="EMBL" id="CP016374">
    <property type="protein sequence ID" value="AQX00178.1"/>
    <property type="molecule type" value="Genomic_DNA"/>
</dbReference>
<comment type="similarity">
    <text evidence="2">Belongs to the SusD family.</text>
</comment>
<dbReference type="SUPFAM" id="SSF48452">
    <property type="entry name" value="TPR-like"/>
    <property type="match status" value="1"/>
</dbReference>
<dbReference type="InterPro" id="IPR011990">
    <property type="entry name" value="TPR-like_helical_dom_sf"/>
</dbReference>
<evidence type="ECO:0000313" key="7">
    <source>
        <dbReference type="EMBL" id="AQX00178.1"/>
    </source>
</evidence>
<dbReference type="RefSeq" id="WP_078394779.1">
    <property type="nucleotide sequence ID" value="NZ_CP016374.1"/>
</dbReference>
<evidence type="ECO:0000256" key="5">
    <source>
        <dbReference type="ARBA" id="ARBA00023237"/>
    </source>
</evidence>
<accession>A0AAU8UP50</accession>
<dbReference type="Gene3D" id="1.25.40.390">
    <property type="match status" value="1"/>
</dbReference>
<feature type="domain" description="RagB/SusD" evidence="6">
    <location>
        <begin position="291"/>
        <end position="565"/>
    </location>
</feature>
<gene>
    <name evidence="7" type="ORF">BBD32_01205</name>
</gene>
<evidence type="ECO:0000256" key="4">
    <source>
        <dbReference type="ARBA" id="ARBA00023136"/>
    </source>
</evidence>
<protein>
    <recommendedName>
        <fullName evidence="6">RagB/SusD domain-containing protein</fullName>
    </recommendedName>
</protein>
<reference evidence="7 8" key="1">
    <citation type="submission" date="2016-07" db="EMBL/GenBank/DDBJ databases">
        <title>Revisiting the taxonomy of the Elizabethkingia Genus using Whole-Genome Sequencing, Optical Mapping, and MALDI-TOF, along with proposal of three novel Elizabethkingia species: Elizabethkingia bruuniana sp. nov., Elizabethkingia ursingii sp. nov., and Elizabethkingia occulta sp. nov.</title>
        <authorList>
            <person name="Nicholson A.C."/>
        </authorList>
    </citation>
    <scope>NUCLEOTIDE SEQUENCE [LARGE SCALE GENOMIC DNA]</scope>
    <source>
        <strain evidence="7 8">F3201</strain>
    </source>
</reference>
<sequence length="565" mass="64223">MKPYKKQLIYAITTIVLVNLSSCKQDDFLDLYPQDRLTGDTFFKTENNLKLYSNQFYTSLPVEFANQDSQSDNQTPNSINGFLAGTLQVPGSGGGWSTGDWAGIRACNYFLRNNTDPALAQNIKDRYNAEVRFFRAMYYWDKVVRFGDVPIYETDLTAESPELYNPRDSHKKVMDFVLKDLDFAIANLGEPTAENRVNKYVALALKSRMALWEGTFRKYHSLGDAEVFLQAAADASLQIINSGKYEIYSTGRPDIDYNSLFIQDDLSKNKETILSRIFITNMNTTNYSRTIGESGMGFSKDFVDSYLCKDGKPISVSPLYAGDDTPENEVKNRDPRFSQTIATPGAVITINEDGSIIRLVRPNIGTNVTSTGYQVIKGRSPDVRLWNANQDNIDRFIFRYAEVLLNYAEAKAELGQLTQDVLDISINKLRKRVGMPDMLLANLTPDPNTPFPGISLPLQEIRRERRVELAGDGFRFKDLLRWKAGELINNSKTILGMKLTDAYKATYPKDANGRSQVDNILRDAQNYIRVYPNITIRAWNNKMYLFPLPKDQLLMNKNFQQNPGW</sequence>
<dbReference type="InterPro" id="IPR012944">
    <property type="entry name" value="SusD_RagB_dom"/>
</dbReference>
<dbReference type="AlphaFoldDB" id="A0AAU8UP50"/>
<dbReference type="Pfam" id="PF07980">
    <property type="entry name" value="SusD_RagB"/>
    <property type="match status" value="1"/>
</dbReference>
<comment type="subcellular location">
    <subcellularLocation>
        <location evidence="1">Cell outer membrane</location>
    </subcellularLocation>
</comment>
<keyword evidence="4" id="KW-0472">Membrane</keyword>
<name>A0AAU8UP50_9FLAO</name>
<evidence type="ECO:0000313" key="8">
    <source>
        <dbReference type="Proteomes" id="UP000190848"/>
    </source>
</evidence>
<evidence type="ECO:0000256" key="1">
    <source>
        <dbReference type="ARBA" id="ARBA00004442"/>
    </source>
</evidence>
<organism evidence="7 8">
    <name type="scientific">Elizabethkingia anophelis</name>
    <dbReference type="NCBI Taxonomy" id="1117645"/>
    <lineage>
        <taxon>Bacteria</taxon>
        <taxon>Pseudomonadati</taxon>
        <taxon>Bacteroidota</taxon>
        <taxon>Flavobacteriia</taxon>
        <taxon>Flavobacteriales</taxon>
        <taxon>Weeksellaceae</taxon>
        <taxon>Elizabethkingia</taxon>
    </lineage>
</organism>
<proteinExistence type="inferred from homology"/>